<evidence type="ECO:0008006" key="4">
    <source>
        <dbReference type="Google" id="ProtNLM"/>
    </source>
</evidence>
<reference evidence="2 3" key="1">
    <citation type="submission" date="2022-06" db="EMBL/GenBank/DDBJ databases">
        <title>Halogeometricum sp. a new haloarchaeum isolate from saline soil.</title>
        <authorList>
            <person name="Strakova D."/>
            <person name="Galisteo C."/>
            <person name="Sanchez-Porro C."/>
            <person name="Ventosa A."/>
        </authorList>
    </citation>
    <scope>NUCLEOTIDE SEQUENCE [LARGE SCALE GENOMIC DNA]</scope>
    <source>
        <strain evidence="3">S3BR25-2</strain>
    </source>
</reference>
<keyword evidence="1" id="KW-0812">Transmembrane</keyword>
<protein>
    <recommendedName>
        <fullName evidence="4">PEP-CTERM protein-sorting domain-containing protein</fullName>
    </recommendedName>
</protein>
<evidence type="ECO:0000313" key="2">
    <source>
        <dbReference type="EMBL" id="MDS0293948.1"/>
    </source>
</evidence>
<gene>
    <name evidence="2" type="ORF">NDI79_07160</name>
</gene>
<dbReference type="EMBL" id="JAMQOQ010000002">
    <property type="protein sequence ID" value="MDS0293948.1"/>
    <property type="molecule type" value="Genomic_DNA"/>
</dbReference>
<evidence type="ECO:0000256" key="1">
    <source>
        <dbReference type="SAM" id="Phobius"/>
    </source>
</evidence>
<keyword evidence="1" id="KW-1133">Transmembrane helix</keyword>
<evidence type="ECO:0000313" key="3">
    <source>
        <dbReference type="Proteomes" id="UP001254813"/>
    </source>
</evidence>
<dbReference type="Proteomes" id="UP001254813">
    <property type="component" value="Unassembled WGS sequence"/>
</dbReference>
<name>A0ABU2G196_9EURY</name>
<comment type="caution">
    <text evidence="2">The sequence shown here is derived from an EMBL/GenBank/DDBJ whole genome shotgun (WGS) entry which is preliminary data.</text>
</comment>
<accession>A0ABU2G196</accession>
<keyword evidence="1" id="KW-0472">Membrane</keyword>
<dbReference type="RefSeq" id="WP_310927802.1">
    <property type="nucleotide sequence ID" value="NZ_JAMQOQ010000002.1"/>
</dbReference>
<keyword evidence="3" id="KW-1185">Reference proteome</keyword>
<feature type="transmembrane region" description="Helical" evidence="1">
    <location>
        <begin position="38"/>
        <end position="56"/>
    </location>
</feature>
<proteinExistence type="predicted"/>
<sequence length="62" mass="6807">MTVRRVTRAFVALTVVVHVALAAWIRRDADGRGVDAAPWDRLTLLTGLFGVVGYLLSRRAAE</sequence>
<organism evidence="2 3">
    <name type="scientific">Halogeometricum luteum</name>
    <dbReference type="NCBI Taxonomy" id="2950537"/>
    <lineage>
        <taxon>Archaea</taxon>
        <taxon>Methanobacteriati</taxon>
        <taxon>Methanobacteriota</taxon>
        <taxon>Stenosarchaea group</taxon>
        <taxon>Halobacteria</taxon>
        <taxon>Halobacteriales</taxon>
        <taxon>Haloferacaceae</taxon>
        <taxon>Halogeometricum</taxon>
    </lineage>
</organism>